<dbReference type="PRINTS" id="PR00344">
    <property type="entry name" value="BCTRLSENSOR"/>
</dbReference>
<evidence type="ECO:0000313" key="10">
    <source>
        <dbReference type="Proteomes" id="UP000028007"/>
    </source>
</evidence>
<evidence type="ECO:0000256" key="1">
    <source>
        <dbReference type="ARBA" id="ARBA00000085"/>
    </source>
</evidence>
<feature type="transmembrane region" description="Helical" evidence="7">
    <location>
        <begin position="54"/>
        <end position="72"/>
    </location>
</feature>
<dbReference type="InterPro" id="IPR036097">
    <property type="entry name" value="HisK_dim/P_sf"/>
</dbReference>
<keyword evidence="4" id="KW-0808">Transferase</keyword>
<comment type="catalytic activity">
    <reaction evidence="1">
        <text>ATP + protein L-histidine = ADP + protein N-phospho-L-histidine.</text>
        <dbReference type="EC" id="2.7.13.3"/>
    </reaction>
</comment>
<gene>
    <name evidence="9" type="ORF">N180_07825</name>
</gene>
<reference evidence="9 10" key="1">
    <citation type="journal article" date="1992" name="Int. J. Syst. Bacteriol.">
        <title>Sphingobacterium antarcticus sp. nov. a Psychrotrophic Bacterium from the Soils of Schirmacher Oasis, Antarctica.</title>
        <authorList>
            <person name="Shivaji S."/>
            <person name="Ray M.K."/>
            <person name="Rao N.S."/>
            <person name="Saiserr L."/>
            <person name="Jagannadham M.V."/>
            <person name="Kumar G.S."/>
            <person name="Reddy G."/>
            <person name="Bhargava P.M."/>
        </authorList>
    </citation>
    <scope>NUCLEOTIDE SEQUENCE [LARGE SCALE GENOMIC DNA]</scope>
    <source>
        <strain evidence="9 10">4BY</strain>
    </source>
</reference>
<keyword evidence="6" id="KW-0902">Two-component regulatory system</keyword>
<evidence type="ECO:0000313" key="9">
    <source>
        <dbReference type="EMBL" id="KEQ31385.1"/>
    </source>
</evidence>
<dbReference type="Gene3D" id="3.30.565.10">
    <property type="entry name" value="Histidine kinase-like ATPase, C-terminal domain"/>
    <property type="match status" value="1"/>
</dbReference>
<dbReference type="Pfam" id="PF00512">
    <property type="entry name" value="HisKA"/>
    <property type="match status" value="1"/>
</dbReference>
<dbReference type="SUPFAM" id="SSF55874">
    <property type="entry name" value="ATPase domain of HSP90 chaperone/DNA topoisomerase II/histidine kinase"/>
    <property type="match status" value="1"/>
</dbReference>
<keyword evidence="7" id="KW-0812">Transmembrane</keyword>
<dbReference type="Proteomes" id="UP000028007">
    <property type="component" value="Unassembled WGS sequence"/>
</dbReference>
<keyword evidence="3" id="KW-0597">Phosphoprotein</keyword>
<feature type="domain" description="Histidine kinase" evidence="8">
    <location>
        <begin position="159"/>
        <end position="376"/>
    </location>
</feature>
<comment type="caution">
    <text evidence="9">The sequence shown here is derived from an EMBL/GenBank/DDBJ whole genome shotgun (WGS) entry which is preliminary data.</text>
</comment>
<dbReference type="eggNOG" id="COG5002">
    <property type="taxonomic scope" value="Bacteria"/>
</dbReference>
<keyword evidence="7" id="KW-1133">Transmembrane helix</keyword>
<dbReference type="PANTHER" id="PTHR43711:SF1">
    <property type="entry name" value="HISTIDINE KINASE 1"/>
    <property type="match status" value="1"/>
</dbReference>
<evidence type="ECO:0000256" key="6">
    <source>
        <dbReference type="ARBA" id="ARBA00023012"/>
    </source>
</evidence>
<dbReference type="SUPFAM" id="SSF47384">
    <property type="entry name" value="Homodimeric domain of signal transducing histidine kinase"/>
    <property type="match status" value="1"/>
</dbReference>
<protein>
    <recommendedName>
        <fullName evidence="2">histidine kinase</fullName>
        <ecNumber evidence="2">2.7.13.3</ecNumber>
    </recommendedName>
</protein>
<dbReference type="SMART" id="SM00388">
    <property type="entry name" value="HisKA"/>
    <property type="match status" value="1"/>
</dbReference>
<keyword evidence="7" id="KW-0472">Membrane</keyword>
<evidence type="ECO:0000259" key="8">
    <source>
        <dbReference type="PROSITE" id="PS50109"/>
    </source>
</evidence>
<accession>A0A081PL12</accession>
<evidence type="ECO:0000256" key="5">
    <source>
        <dbReference type="ARBA" id="ARBA00022777"/>
    </source>
</evidence>
<dbReference type="Pfam" id="PF02518">
    <property type="entry name" value="HATPase_c"/>
    <property type="match status" value="1"/>
</dbReference>
<keyword evidence="10" id="KW-1185">Reference proteome</keyword>
<dbReference type="InterPro" id="IPR003594">
    <property type="entry name" value="HATPase_dom"/>
</dbReference>
<name>A0A081PL12_9SPHI</name>
<dbReference type="InterPro" id="IPR003661">
    <property type="entry name" value="HisK_dim/P_dom"/>
</dbReference>
<dbReference type="OrthoDB" id="9813151at2"/>
<feature type="transmembrane region" description="Helical" evidence="7">
    <location>
        <begin position="28"/>
        <end position="48"/>
    </location>
</feature>
<feature type="transmembrane region" description="Helical" evidence="7">
    <location>
        <begin position="108"/>
        <end position="129"/>
    </location>
</feature>
<dbReference type="CDD" id="cd00082">
    <property type="entry name" value="HisKA"/>
    <property type="match status" value="1"/>
</dbReference>
<feature type="transmembrane region" description="Helical" evidence="7">
    <location>
        <begin position="79"/>
        <end position="102"/>
    </location>
</feature>
<dbReference type="Gene3D" id="1.10.287.130">
    <property type="match status" value="1"/>
</dbReference>
<dbReference type="InterPro" id="IPR005467">
    <property type="entry name" value="His_kinase_dom"/>
</dbReference>
<dbReference type="InterPro" id="IPR036890">
    <property type="entry name" value="HATPase_C_sf"/>
</dbReference>
<evidence type="ECO:0000256" key="4">
    <source>
        <dbReference type="ARBA" id="ARBA00022679"/>
    </source>
</evidence>
<dbReference type="EC" id="2.7.13.3" evidence="2"/>
<dbReference type="InterPro" id="IPR004358">
    <property type="entry name" value="Sig_transdc_His_kin-like_C"/>
</dbReference>
<sequence>MSNNLAQQGDYIFKFLLKRSGGSPYNTWLILIPVLLILTGLSLEVLYFKGFNSPVYLIFLLAVILTAFFCGVKKAFLVSIFTAALSIVFMVFYHSGITLTIFNDVSQFLLFIFALFFLNGIFYLLKLQLRDVEHERMLRQIAEKDLQMHEKRHEDFVHMAVHELKSPITVLKVYVQMIVLKIQKEKFYKNIEMVEKMDHQLDKMLNLVADILDAAKAGSGTIHCVMNDFHINDLLKMSYENVQAIYPVYNIELQTDPANPVINGDRDRLEQVLNNFITNAVKYSSQDKFIKISSRIQDGKVYIGVADKGLGIPESKIKHVFKQFYRVHSLKTQSLPGLGLGLFICEEIIKKHNGQIGVDSREGEGSTFWFCIDIKNDRQKHYR</sequence>
<dbReference type="PROSITE" id="PS50109">
    <property type="entry name" value="HIS_KIN"/>
    <property type="match status" value="1"/>
</dbReference>
<dbReference type="AlphaFoldDB" id="A0A081PL12"/>
<dbReference type="SMART" id="SM00387">
    <property type="entry name" value="HATPase_c"/>
    <property type="match status" value="1"/>
</dbReference>
<dbReference type="InterPro" id="IPR050736">
    <property type="entry name" value="Sensor_HK_Regulatory"/>
</dbReference>
<evidence type="ECO:0000256" key="7">
    <source>
        <dbReference type="SAM" id="Phobius"/>
    </source>
</evidence>
<dbReference type="FunFam" id="3.30.565.10:FF:000006">
    <property type="entry name" value="Sensor histidine kinase WalK"/>
    <property type="match status" value="1"/>
</dbReference>
<dbReference type="EMBL" id="JNFF01000017">
    <property type="protein sequence ID" value="KEQ31385.1"/>
    <property type="molecule type" value="Genomic_DNA"/>
</dbReference>
<evidence type="ECO:0000256" key="3">
    <source>
        <dbReference type="ARBA" id="ARBA00022553"/>
    </source>
</evidence>
<dbReference type="GO" id="GO:0000155">
    <property type="term" value="F:phosphorelay sensor kinase activity"/>
    <property type="evidence" value="ECO:0007669"/>
    <property type="project" value="InterPro"/>
</dbReference>
<dbReference type="RefSeq" id="WP_037438180.1">
    <property type="nucleotide sequence ID" value="NZ_JNFF01000017.1"/>
</dbReference>
<dbReference type="CDD" id="cd00075">
    <property type="entry name" value="HATPase"/>
    <property type="match status" value="1"/>
</dbReference>
<keyword evidence="5" id="KW-0418">Kinase</keyword>
<evidence type="ECO:0000256" key="2">
    <source>
        <dbReference type="ARBA" id="ARBA00012438"/>
    </source>
</evidence>
<organism evidence="9 10">
    <name type="scientific">Pedobacter antarcticus 4BY</name>
    <dbReference type="NCBI Taxonomy" id="1358423"/>
    <lineage>
        <taxon>Bacteria</taxon>
        <taxon>Pseudomonadati</taxon>
        <taxon>Bacteroidota</taxon>
        <taxon>Sphingobacteriia</taxon>
        <taxon>Sphingobacteriales</taxon>
        <taxon>Sphingobacteriaceae</taxon>
        <taxon>Pedobacter</taxon>
    </lineage>
</organism>
<dbReference type="PANTHER" id="PTHR43711">
    <property type="entry name" value="TWO-COMPONENT HISTIDINE KINASE"/>
    <property type="match status" value="1"/>
</dbReference>
<proteinExistence type="predicted"/>